<dbReference type="InterPro" id="IPR001238">
    <property type="entry name" value="DNA-binding_RecF"/>
</dbReference>
<dbReference type="NCBIfam" id="TIGR00611">
    <property type="entry name" value="recf"/>
    <property type="match status" value="1"/>
</dbReference>
<dbReference type="EMBL" id="CP089291">
    <property type="protein sequence ID" value="UOF91760.1"/>
    <property type="molecule type" value="Genomic_DNA"/>
</dbReference>
<dbReference type="PANTHER" id="PTHR32182:SF0">
    <property type="entry name" value="DNA REPLICATION AND REPAIR PROTEIN RECF"/>
    <property type="match status" value="1"/>
</dbReference>
<organism evidence="15 16">
    <name type="scientific">Fodinisporobacter ferrooxydans</name>
    <dbReference type="NCBI Taxonomy" id="2901836"/>
    <lineage>
        <taxon>Bacteria</taxon>
        <taxon>Bacillati</taxon>
        <taxon>Bacillota</taxon>
        <taxon>Bacilli</taxon>
        <taxon>Bacillales</taxon>
        <taxon>Alicyclobacillaceae</taxon>
        <taxon>Fodinisporobacter</taxon>
    </lineage>
</organism>
<evidence type="ECO:0000256" key="11">
    <source>
        <dbReference type="ARBA" id="ARBA00023236"/>
    </source>
</evidence>
<dbReference type="PROSITE" id="PS00618">
    <property type="entry name" value="RECF_2"/>
    <property type="match status" value="1"/>
</dbReference>
<evidence type="ECO:0000256" key="13">
    <source>
        <dbReference type="RuleBase" id="RU000578"/>
    </source>
</evidence>
<dbReference type="Gene3D" id="1.20.1050.90">
    <property type="entry name" value="RecF/RecN/SMC, N-terminal domain"/>
    <property type="match status" value="1"/>
</dbReference>
<evidence type="ECO:0000256" key="12">
    <source>
        <dbReference type="HAMAP-Rule" id="MF_00365"/>
    </source>
</evidence>
<dbReference type="Proteomes" id="UP000830167">
    <property type="component" value="Chromosome"/>
</dbReference>
<dbReference type="InterPro" id="IPR042174">
    <property type="entry name" value="RecF_2"/>
</dbReference>
<keyword evidence="6 12" id="KW-0547">Nucleotide-binding</keyword>
<dbReference type="CDD" id="cd03242">
    <property type="entry name" value="ABC_RecF"/>
    <property type="match status" value="1"/>
</dbReference>
<comment type="function">
    <text evidence="12 13">The RecF protein is involved in DNA metabolism; it is required for DNA replication and normal SOS inducibility. RecF binds preferentially to single-stranded, linear DNA. It also seems to bind ATP.</text>
</comment>
<sequence>MFVTALQAKQFRNYQSLAIEFSPTANLIVGQNAQGKTNILEAILMLAVAKSHRTNKDQEMIRWGSEKATISASINRSERRYKLELDVLKKGKRALINGVEKRKMSDFVGHLNIVLFAPEDLTLVKGSPQIRRKFMDLEIAQMSPKYLYHLSQYQKVLQQRNSILKNGQQQSIRSIQPILAVWDEQIIEHGIKVIRKRYEFIHKLQKYANQIHQQISGGREDLSLSYVSSIPIFLPDTTCKEEMNPLSAEQMREVYINQLEQRMPQDLQRGSTSIGPHRDDVQVSIHDKPVDIYGSQGQQRTAALSMKLAEIDLIKEEVGEYPILLLDDVLSELDEQRQQHLVKSMGEKVQTFITATTTYGLEIFLKNHAEVFSVNSGIITKEG</sequence>
<comment type="subcellular location">
    <subcellularLocation>
        <location evidence="1 12 13">Cytoplasm</location>
    </subcellularLocation>
</comment>
<keyword evidence="7 12" id="KW-0227">DNA damage</keyword>
<accession>A0ABY4CMT5</accession>
<proteinExistence type="inferred from homology"/>
<keyword evidence="5 12" id="KW-0235">DNA replication</keyword>
<evidence type="ECO:0000256" key="9">
    <source>
        <dbReference type="ARBA" id="ARBA00023125"/>
    </source>
</evidence>
<dbReference type="InterPro" id="IPR003395">
    <property type="entry name" value="RecF/RecN/SMC_N"/>
</dbReference>
<keyword evidence="16" id="KW-1185">Reference proteome</keyword>
<comment type="similarity">
    <text evidence="2 12 13">Belongs to the RecF family.</text>
</comment>
<evidence type="ECO:0000256" key="3">
    <source>
        <dbReference type="ARBA" id="ARBA00020170"/>
    </source>
</evidence>
<feature type="binding site" evidence="12">
    <location>
        <begin position="30"/>
        <end position="37"/>
    </location>
    <ligand>
        <name>ATP</name>
        <dbReference type="ChEBI" id="CHEBI:30616"/>
    </ligand>
</feature>
<evidence type="ECO:0000256" key="5">
    <source>
        <dbReference type="ARBA" id="ARBA00022705"/>
    </source>
</evidence>
<keyword evidence="9 12" id="KW-0238">DNA-binding</keyword>
<dbReference type="InterPro" id="IPR018078">
    <property type="entry name" value="DNA-binding_RecF_CS"/>
</dbReference>
<reference evidence="15" key="1">
    <citation type="submission" date="2021-12" db="EMBL/GenBank/DDBJ databases">
        <title>Alicyclobacillaceae gen. nov., sp. nov., isolated from chalcocite enrichment system.</title>
        <authorList>
            <person name="Jiang Z."/>
        </authorList>
    </citation>
    <scope>NUCLEOTIDE SEQUENCE</scope>
    <source>
        <strain evidence="15">MYW30-H2</strain>
    </source>
</reference>
<evidence type="ECO:0000256" key="2">
    <source>
        <dbReference type="ARBA" id="ARBA00008016"/>
    </source>
</evidence>
<evidence type="ECO:0000313" key="15">
    <source>
        <dbReference type="EMBL" id="UOF91760.1"/>
    </source>
</evidence>
<dbReference type="InterPro" id="IPR027417">
    <property type="entry name" value="P-loop_NTPase"/>
</dbReference>
<feature type="domain" description="RecF/RecN/SMC N-terminal" evidence="14">
    <location>
        <begin position="3"/>
        <end position="378"/>
    </location>
</feature>
<gene>
    <name evidence="12 15" type="primary">recF</name>
    <name evidence="15" type="ORF">LSG31_05790</name>
</gene>
<evidence type="ECO:0000256" key="6">
    <source>
        <dbReference type="ARBA" id="ARBA00022741"/>
    </source>
</evidence>
<protein>
    <recommendedName>
        <fullName evidence="3 12">DNA replication and repair protein RecF</fullName>
    </recommendedName>
</protein>
<keyword evidence="8 12" id="KW-0067">ATP-binding</keyword>
<dbReference type="Gene3D" id="3.40.50.300">
    <property type="entry name" value="P-loop containing nucleotide triphosphate hydrolases"/>
    <property type="match status" value="1"/>
</dbReference>
<evidence type="ECO:0000256" key="1">
    <source>
        <dbReference type="ARBA" id="ARBA00004496"/>
    </source>
</evidence>
<evidence type="ECO:0000259" key="14">
    <source>
        <dbReference type="Pfam" id="PF02463"/>
    </source>
</evidence>
<evidence type="ECO:0000256" key="10">
    <source>
        <dbReference type="ARBA" id="ARBA00023204"/>
    </source>
</evidence>
<keyword evidence="11 12" id="KW-0742">SOS response</keyword>
<dbReference type="PANTHER" id="PTHR32182">
    <property type="entry name" value="DNA REPLICATION AND REPAIR PROTEIN RECF"/>
    <property type="match status" value="1"/>
</dbReference>
<dbReference type="PROSITE" id="PS00617">
    <property type="entry name" value="RECF_1"/>
    <property type="match status" value="1"/>
</dbReference>
<keyword evidence="4 12" id="KW-0963">Cytoplasm</keyword>
<dbReference type="RefSeq" id="WP_347438448.1">
    <property type="nucleotide sequence ID" value="NZ_CP089291.1"/>
</dbReference>
<dbReference type="HAMAP" id="MF_00365">
    <property type="entry name" value="RecF"/>
    <property type="match status" value="1"/>
</dbReference>
<evidence type="ECO:0000313" key="16">
    <source>
        <dbReference type="Proteomes" id="UP000830167"/>
    </source>
</evidence>
<dbReference type="SUPFAM" id="SSF52540">
    <property type="entry name" value="P-loop containing nucleoside triphosphate hydrolases"/>
    <property type="match status" value="1"/>
</dbReference>
<keyword evidence="10 12" id="KW-0234">DNA repair</keyword>
<dbReference type="Pfam" id="PF02463">
    <property type="entry name" value="SMC_N"/>
    <property type="match status" value="1"/>
</dbReference>
<evidence type="ECO:0000256" key="4">
    <source>
        <dbReference type="ARBA" id="ARBA00022490"/>
    </source>
</evidence>
<name>A0ABY4CMT5_9BACL</name>
<evidence type="ECO:0000256" key="7">
    <source>
        <dbReference type="ARBA" id="ARBA00022763"/>
    </source>
</evidence>
<evidence type="ECO:0000256" key="8">
    <source>
        <dbReference type="ARBA" id="ARBA00022840"/>
    </source>
</evidence>